<gene>
    <name evidence="8" type="primary">ANKRD26</name>
</gene>
<feature type="repeat" description="ANK" evidence="2">
    <location>
        <begin position="165"/>
        <end position="197"/>
    </location>
</feature>
<evidence type="ECO:0000259" key="5">
    <source>
        <dbReference type="Pfam" id="PF12001"/>
    </source>
</evidence>
<dbReference type="PANTHER" id="PTHR24147">
    <property type="entry name" value="ANKYRIN REPEAT DOMAIN 36-RELATED"/>
    <property type="match status" value="1"/>
</dbReference>
<dbReference type="Pfam" id="PF12001">
    <property type="entry name" value="DUF3496"/>
    <property type="match status" value="1"/>
</dbReference>
<feature type="compositionally biased region" description="Basic and acidic residues" evidence="4">
    <location>
        <begin position="1330"/>
        <end position="1344"/>
    </location>
</feature>
<dbReference type="Proteomes" id="UP001652627">
    <property type="component" value="Chromosome 1"/>
</dbReference>
<dbReference type="SMART" id="SM00248">
    <property type="entry name" value="ANK"/>
    <property type="match status" value="6"/>
</dbReference>
<dbReference type="SUPFAM" id="SSF48403">
    <property type="entry name" value="Ankyrin repeat"/>
    <property type="match status" value="1"/>
</dbReference>
<organism evidence="7 8">
    <name type="scientific">Apteryx mantelli</name>
    <name type="common">North Island brown kiwi</name>
    <dbReference type="NCBI Taxonomy" id="2696672"/>
    <lineage>
        <taxon>Eukaryota</taxon>
        <taxon>Metazoa</taxon>
        <taxon>Chordata</taxon>
        <taxon>Craniata</taxon>
        <taxon>Vertebrata</taxon>
        <taxon>Euteleostomi</taxon>
        <taxon>Archelosauria</taxon>
        <taxon>Archosauria</taxon>
        <taxon>Dinosauria</taxon>
        <taxon>Saurischia</taxon>
        <taxon>Theropoda</taxon>
        <taxon>Coelurosauria</taxon>
        <taxon>Aves</taxon>
        <taxon>Palaeognathae</taxon>
        <taxon>Apterygiformes</taxon>
        <taxon>Apterygidae</taxon>
        <taxon>Apteryx</taxon>
    </lineage>
</organism>
<evidence type="ECO:0000256" key="2">
    <source>
        <dbReference type="PROSITE-ProRule" id="PRU00023"/>
    </source>
</evidence>
<feature type="compositionally biased region" description="Basic residues" evidence="4">
    <location>
        <begin position="1289"/>
        <end position="1300"/>
    </location>
</feature>
<feature type="compositionally biased region" description="Acidic residues" evidence="4">
    <location>
        <begin position="765"/>
        <end position="779"/>
    </location>
</feature>
<feature type="region of interest" description="Disordered" evidence="4">
    <location>
        <begin position="1084"/>
        <end position="1105"/>
    </location>
</feature>
<feature type="region of interest" description="Disordered" evidence="4">
    <location>
        <begin position="1"/>
        <end position="27"/>
    </location>
</feature>
<protein>
    <submittedName>
        <fullName evidence="8">Ankyrin repeat domain-containing protein 26 isoform X5</fullName>
    </submittedName>
</protein>
<feature type="region of interest" description="Disordered" evidence="4">
    <location>
        <begin position="1256"/>
        <end position="1367"/>
    </location>
</feature>
<dbReference type="PROSITE" id="PS50088">
    <property type="entry name" value="ANK_REPEAT"/>
    <property type="match status" value="5"/>
</dbReference>
<accession>A0ABM4G293</accession>
<feature type="coiled-coil region" evidence="3">
    <location>
        <begin position="2350"/>
        <end position="2377"/>
    </location>
</feature>
<dbReference type="InterPro" id="IPR050657">
    <property type="entry name" value="Ankyrin_repeat_domain"/>
</dbReference>
<name>A0ABM4G293_9AVES</name>
<evidence type="ECO:0000256" key="3">
    <source>
        <dbReference type="SAM" id="Coils"/>
    </source>
</evidence>
<feature type="repeat" description="ANK" evidence="2">
    <location>
        <begin position="198"/>
        <end position="230"/>
    </location>
</feature>
<feature type="compositionally biased region" description="Basic residues" evidence="4">
    <location>
        <begin position="1"/>
        <end position="13"/>
    </location>
</feature>
<evidence type="ECO:0000259" key="6">
    <source>
        <dbReference type="Pfam" id="PF14915"/>
    </source>
</evidence>
<feature type="compositionally biased region" description="Acidic residues" evidence="4">
    <location>
        <begin position="712"/>
        <end position="725"/>
    </location>
</feature>
<feature type="domain" description="CCDC144C-like coiled-coil" evidence="6">
    <location>
        <begin position="1462"/>
        <end position="1940"/>
    </location>
</feature>
<dbReference type="Pfam" id="PF12796">
    <property type="entry name" value="Ank_2"/>
    <property type="match status" value="2"/>
</dbReference>
<evidence type="ECO:0000256" key="4">
    <source>
        <dbReference type="SAM" id="MobiDB-lite"/>
    </source>
</evidence>
<feature type="compositionally biased region" description="Low complexity" evidence="4">
    <location>
        <begin position="1350"/>
        <end position="1362"/>
    </location>
</feature>
<feature type="compositionally biased region" description="Polar residues" evidence="4">
    <location>
        <begin position="387"/>
        <end position="397"/>
    </location>
</feature>
<dbReference type="PRINTS" id="PR01415">
    <property type="entry name" value="ANKYRIN"/>
</dbReference>
<reference evidence="8" key="2">
    <citation type="submission" date="2025-08" db="UniProtKB">
        <authorList>
            <consortium name="RefSeq"/>
        </authorList>
    </citation>
    <scope>IDENTIFICATION</scope>
    <source>
        <tissue evidence="8">Blood</tissue>
    </source>
</reference>
<dbReference type="Pfam" id="PF00023">
    <property type="entry name" value="Ank"/>
    <property type="match status" value="1"/>
</dbReference>
<dbReference type="RefSeq" id="XP_067171326.1">
    <property type="nucleotide sequence ID" value="XM_067315225.1"/>
</dbReference>
<feature type="coiled-coil region" evidence="3">
    <location>
        <begin position="1174"/>
        <end position="1216"/>
    </location>
</feature>
<feature type="region of interest" description="Disordered" evidence="4">
    <location>
        <begin position="702"/>
        <end position="726"/>
    </location>
</feature>
<evidence type="ECO:0000256" key="1">
    <source>
        <dbReference type="ARBA" id="ARBA00023054"/>
    </source>
</evidence>
<feature type="domain" description="DUF3496" evidence="5">
    <location>
        <begin position="2301"/>
        <end position="2416"/>
    </location>
</feature>
<feature type="compositionally biased region" description="Polar residues" evidence="4">
    <location>
        <begin position="353"/>
        <end position="365"/>
    </location>
</feature>
<feature type="region of interest" description="Disordered" evidence="4">
    <location>
        <begin position="290"/>
        <end position="487"/>
    </location>
</feature>
<keyword evidence="2" id="KW-0040">ANK repeat</keyword>
<keyword evidence="7" id="KW-1185">Reference proteome</keyword>
<evidence type="ECO:0000313" key="7">
    <source>
        <dbReference type="Proteomes" id="UP001652627"/>
    </source>
</evidence>
<dbReference type="InterPro" id="IPR021885">
    <property type="entry name" value="DUF3496"/>
</dbReference>
<feature type="compositionally biased region" description="Basic and acidic residues" evidence="4">
    <location>
        <begin position="367"/>
        <end position="386"/>
    </location>
</feature>
<reference evidence="7" key="1">
    <citation type="submission" date="2025-05" db="UniProtKB">
        <authorList>
            <consortium name="RefSeq"/>
        </authorList>
    </citation>
    <scope>NUCLEOTIDE SEQUENCE [LARGE SCALE GENOMIC DNA]</scope>
</reference>
<dbReference type="Pfam" id="PF14915">
    <property type="entry name" value="CCDC144C"/>
    <property type="match status" value="1"/>
</dbReference>
<dbReference type="PANTHER" id="PTHR24147:SF53">
    <property type="entry name" value="ANKYRIN REPEAT DOMAIN 26"/>
    <property type="match status" value="1"/>
</dbReference>
<feature type="coiled-coil region" evidence="3">
    <location>
        <begin position="1394"/>
        <end position="1540"/>
    </location>
</feature>
<feature type="compositionally biased region" description="Basic residues" evidence="4">
    <location>
        <begin position="1263"/>
        <end position="1272"/>
    </location>
</feature>
<proteinExistence type="predicted"/>
<feature type="repeat" description="ANK" evidence="2">
    <location>
        <begin position="132"/>
        <end position="164"/>
    </location>
</feature>
<dbReference type="InterPro" id="IPR036770">
    <property type="entry name" value="Ankyrin_rpt-contain_sf"/>
</dbReference>
<sequence length="2506" mass="286271">MKRFFGFGRKRKGPPPSGGASPPCNPGAYELREKELGKLHRAAASGDLAQARQALKKYSIDGRDKAKRTPLHLACANGHLEVVMYLVENKCKLNLCDSDDRSPLMKAVQCQQEECVAILLARGADPNLADVNGSTALHLAAIAPNTSLAGQLLEHNARIDARNKMGYTPLALAVSEHHEEMVEFLLKKGADVHARDQSERTPLMTAASGGELNLIKVLLRYGADVSHKDINGWTAEDYAVIHGYSCVSQHLADCADKKNTGEASAGGAKGVPVFSTPHEAGAAGFALGAPALDRGGMQQSPNQTSRTRESGKVIDDFSHGDSIRSSEKEDSDDTWHTSEEEELDFTPKKPQKPNLTLLMNASQQLRKNKDGDDSRIESPKSPEENLKQVTLSYTNFSKGECEELNQDVSDASNLEEEESEEEEEEEEEEEKEDENDDGGDVEDHEEDEEEDLTKDEKEEEDLEDEEETQSNDIVEEEQGEKTEANGEINQKLGHFSNAKYEGEAQCGMGNVCDDHHKICKELDEKMAESDTPVSFIAGCYEKLQENVMALSPLIMNNEISYKSIPKKAVFQNLNNLQDREESWKMKCVIREDFHRNTDSCFADSEMADWKKETALPLSDSCGLKEKKSSFGDVFESGNNSCSEVENPRLESQRLNSVVLECMDAEDAEEEQCEEVDNKVCEALEQESENFCLNSCEEKLKSAFPSSTKEESSEGEEKEDNGEEDLQGAGVEGVKNLVCNDSPQVQNASEDHADVRSVTSAAGVEREEDSDSPWDSEPDSESLRNLSASVLLLPADRRGTCLQSISREQDNGFSEKPSQSQQKISESILETNEISPKRGRQKSDLLEEFGLGDAEDIEDICEYLEPTFHVSSSAEKQEAIKDPVENYGRQDKYVLETTNLIEKTTHENQTDKAEISHREALAQNEKLHSTDKKLSPKPWEERYERMWVENEKRELKTNFKNIAAELKQIFGEVNETDKTASLVGEMSEDDFSEELKSFHVVSSRVTESSNKIESEHEFGDMKLVLDLKQPKMEIIIPSPGVLPDQNNLNTFVLKNTCSRVEENCSNDTDNMKVPIAKEEGKQIPTVEMEENENGSSRSVEGSPEYSPRRYLKTSILDDVPNIFPKTKPVSTNDENALCFVTEREFGRDSCFNDDVSRDYLINNHKIAETEIECLFENAQQSCGILKRNLDEELEQDMERFKSKVEEEKRKKRCFKKQTVAKQEDLGKLNILPGDVTNQQMKQRLPLKSDCLRTENEEMEEEKHKKFFSSKKRSKLIEMPLKSKSALNAKGAKKNGSKKQTSKQKANQQMSSSSGIHFQVLDDSTFSETSQDEERPAAKRGNERNKISIQMDVTDLDLTQSSDTTTEDVELPTSAYKEAMLLIEQLSVDHTGSASLLKIQNILLEYEQIIEREKNRYTALWREVRKLESEKKESQLIVEETQDLKSILAYQEVEWKNDIQSLKFTLKQEEEKRLRVEMLYEKTREQLRKEEDHYCKEVEEKQQLELHSRNLEMELITLRTLLKQVEEERDETQRQLSQEKSARALQEGILNSHLWRQKEIEEETRTIVKGSEVSNSNEREKDLLYKNQLLQDEISVLRLEADQVRLRSQEEETKYLEENETLKEKNEDLKKELKLNEEALTQTVLQYNGQLNLLKTESAVLTSKLEQTKESKDRLETEIESFRSRLNSAVQELERHQALKSDVERTFQRERDEWLHLQDKLHHDLSDVRETSKSLSQQLSKAESKASSLENELHQLKETLREKTLLLEMTQKELSQAQCQAKECDHARQLEKDQVSKYIARQESMQERLAQLQSENLLLRQQLEDMQNKGIIKEKVVSDVQDRFNDIFNKLRADTEKQAYLMEERNKELNAKCTDLREQVFKYETDKVEREGMVRQLQQELADALKKRSMSEASLEVTTRYRSDLEEDKLRLQKELDRVKGKLQELEKQHIQSECCVHDLKTALENKEREVIASSQKLQDLLEASLGTNTTVKQLEEHVQRLEIENARLEATAKQQTNRIEVLQKDLQATASVHNRLEDLITGLRTAPMPLEEDQNQQMQKQNVLSVTAKDPRSTWEEELKSRSQLEDRLAQLEREKAELLEQCETERKEVKALIELKRLVEVRLDQAMKRNVELQKECNRFKKLLKTAMKKLKVQEMRESESQFGSQGEMKNRYSEMVNEVTRLRTKVGELSQQLEIESKKSVQLEARNQDLGEELSSVRGNQEKLEKSKCQLKEEVSNLKHRLETNVVDHNQIERYKKEIEERAGQELRQKLQEVNLFLQTQAASQDRLEQIRASHHASLRNQLKHRIRDLESELDRIKNTQQDNIFQKESTQAEVGKYKELYLEEVKIRRCLANKLERANERLAEANAKLLNERHRSRSLIASSIVSGGGLTASPVLYSTRLGHLGSNLALNRSLSLGGSFVSPTGNALSSRNRVEAYVAKVRRELDEKITKELEQATAELETGSAGAFPMVSTDGSSKNVNADQDPLSRAIQEYRDVLTKNYLI</sequence>
<feature type="coiled-coil region" evidence="3">
    <location>
        <begin position="2074"/>
        <end position="2150"/>
    </location>
</feature>
<feature type="compositionally biased region" description="Basic and acidic residues" evidence="4">
    <location>
        <begin position="306"/>
        <end position="338"/>
    </location>
</feature>
<dbReference type="GeneID" id="106500086"/>
<feature type="repeat" description="ANK" evidence="2">
    <location>
        <begin position="66"/>
        <end position="98"/>
    </location>
</feature>
<keyword evidence="1 3" id="KW-0175">Coiled coil</keyword>
<feature type="region of interest" description="Disordered" evidence="4">
    <location>
        <begin position="744"/>
        <end position="781"/>
    </location>
</feature>
<dbReference type="Gene3D" id="1.25.40.20">
    <property type="entry name" value="Ankyrin repeat-containing domain"/>
    <property type="match status" value="2"/>
</dbReference>
<evidence type="ECO:0000313" key="8">
    <source>
        <dbReference type="RefSeq" id="XP_067171326.1"/>
    </source>
</evidence>
<feature type="repeat" description="ANK" evidence="2">
    <location>
        <begin position="99"/>
        <end position="131"/>
    </location>
</feature>
<feature type="compositionally biased region" description="Polar residues" evidence="4">
    <location>
        <begin position="1301"/>
        <end position="1327"/>
    </location>
</feature>
<dbReference type="InterPro" id="IPR002110">
    <property type="entry name" value="Ankyrin_rpt"/>
</dbReference>
<feature type="compositionally biased region" description="Acidic residues" evidence="4">
    <location>
        <begin position="413"/>
        <end position="478"/>
    </location>
</feature>
<feature type="coiled-coil region" evidence="3">
    <location>
        <begin position="1585"/>
        <end position="2024"/>
    </location>
</feature>
<dbReference type="PROSITE" id="PS50297">
    <property type="entry name" value="ANK_REP_REGION"/>
    <property type="match status" value="5"/>
</dbReference>
<dbReference type="InterPro" id="IPR039497">
    <property type="entry name" value="CC144C-like_CC_dom"/>
</dbReference>